<dbReference type="SUPFAM" id="SSF51735">
    <property type="entry name" value="NAD(P)-binding Rossmann-fold domains"/>
    <property type="match status" value="1"/>
</dbReference>
<dbReference type="GO" id="GO:0005811">
    <property type="term" value="C:lipid droplet"/>
    <property type="evidence" value="ECO:0007669"/>
    <property type="project" value="TreeGrafter"/>
</dbReference>
<dbReference type="InterPro" id="IPR036291">
    <property type="entry name" value="NAD(P)-bd_dom_sf"/>
</dbReference>
<dbReference type="EMBL" id="CAJPDQ010000010">
    <property type="protein sequence ID" value="CAF9915955.1"/>
    <property type="molecule type" value="Genomic_DNA"/>
</dbReference>
<dbReference type="OrthoDB" id="2102561at2759"/>
<evidence type="ECO:0000256" key="2">
    <source>
        <dbReference type="ARBA" id="ARBA00022857"/>
    </source>
</evidence>
<dbReference type="GO" id="GO:0006654">
    <property type="term" value="P:phosphatidic acid biosynthetic process"/>
    <property type="evidence" value="ECO:0007669"/>
    <property type="project" value="TreeGrafter"/>
</dbReference>
<dbReference type="AlphaFoldDB" id="A0A8H3ICR4"/>
<keyword evidence="3" id="KW-0560">Oxidoreductase</keyword>
<dbReference type="Gene3D" id="3.40.50.720">
    <property type="entry name" value="NAD(P)-binding Rossmann-like Domain"/>
    <property type="match status" value="1"/>
</dbReference>
<evidence type="ECO:0000256" key="3">
    <source>
        <dbReference type="ARBA" id="ARBA00023002"/>
    </source>
</evidence>
<dbReference type="GO" id="GO:0005783">
    <property type="term" value="C:endoplasmic reticulum"/>
    <property type="evidence" value="ECO:0007669"/>
    <property type="project" value="TreeGrafter"/>
</dbReference>
<dbReference type="GO" id="GO:0019433">
    <property type="term" value="P:triglyceride catabolic process"/>
    <property type="evidence" value="ECO:0007669"/>
    <property type="project" value="TreeGrafter"/>
</dbReference>
<evidence type="ECO:0000313" key="6">
    <source>
        <dbReference type="Proteomes" id="UP000664169"/>
    </source>
</evidence>
<dbReference type="PROSITE" id="PS00061">
    <property type="entry name" value="ADH_SHORT"/>
    <property type="match status" value="1"/>
</dbReference>
<dbReference type="Proteomes" id="UP000664169">
    <property type="component" value="Unassembled WGS sequence"/>
</dbReference>
<accession>A0A8H3ICR4</accession>
<proteinExistence type="inferred from homology"/>
<dbReference type="PRINTS" id="PR00080">
    <property type="entry name" value="SDRFAMILY"/>
</dbReference>
<dbReference type="GO" id="GO:0000140">
    <property type="term" value="F:acylglycerone-phosphate reductase (NADP+) activity"/>
    <property type="evidence" value="ECO:0007669"/>
    <property type="project" value="TreeGrafter"/>
</dbReference>
<gene>
    <name evidence="5" type="ORF">GOMPHAMPRED_000912</name>
</gene>
<dbReference type="PANTHER" id="PTHR44169:SF15">
    <property type="entry name" value="CHAIN DEHYDROGENASE_REDUCTASE (AYR1), PUTATIVE (AFU_ORTHOLOGUE AFUA_4G04530)-RELATED"/>
    <property type="match status" value="1"/>
</dbReference>
<dbReference type="PANTHER" id="PTHR44169">
    <property type="entry name" value="NADPH-DEPENDENT 1-ACYLDIHYDROXYACETONE PHOSPHATE REDUCTASE"/>
    <property type="match status" value="1"/>
</dbReference>
<protein>
    <recommendedName>
        <fullName evidence="7">NAD(P)-binding protein</fullName>
    </recommendedName>
</protein>
<dbReference type="GO" id="GO:0004806">
    <property type="term" value="F:triacylglycerol lipase activity"/>
    <property type="evidence" value="ECO:0007669"/>
    <property type="project" value="TreeGrafter"/>
</dbReference>
<evidence type="ECO:0000256" key="4">
    <source>
        <dbReference type="RuleBase" id="RU000363"/>
    </source>
</evidence>
<keyword evidence="2" id="KW-0521">NADP</keyword>
<evidence type="ECO:0008006" key="7">
    <source>
        <dbReference type="Google" id="ProtNLM"/>
    </source>
</evidence>
<name>A0A8H3ICR4_9LECA</name>
<evidence type="ECO:0000256" key="1">
    <source>
        <dbReference type="ARBA" id="ARBA00006484"/>
    </source>
</evidence>
<keyword evidence="6" id="KW-1185">Reference proteome</keyword>
<dbReference type="PRINTS" id="PR00081">
    <property type="entry name" value="GDHRDH"/>
</dbReference>
<dbReference type="InterPro" id="IPR020904">
    <property type="entry name" value="Sc_DH/Rdtase_CS"/>
</dbReference>
<evidence type="ECO:0000313" key="5">
    <source>
        <dbReference type="EMBL" id="CAF9915955.1"/>
    </source>
</evidence>
<sequence>MSDTRKTVFITGCSGIGIGNHLARVFHEQGYRVFATARNADSLNTLASKGIEAMSLIVDDHESVLACFEDLKRRLNGKGLDYLVHNAGRNYTVPATDLDLEEIQQTYATNLFAVMDINQTFLELLLQAKGTIVNIGSVAGIMPFIFGSVYNSSKAALHSYSDCLRVELSPWNIHVVTVVTGGVKSNIARTDRQLKPESLWKGYEAQYQRRLKTSQERGQDTTEYARDVFHGVTTSRGWFWNRNEVWAGGGAGLVQFLRFVDRWTPGGIWKFVMLRLAGVHTAGTTSKKEI</sequence>
<comment type="caution">
    <text evidence="5">The sequence shown here is derived from an EMBL/GenBank/DDBJ whole genome shotgun (WGS) entry which is preliminary data.</text>
</comment>
<dbReference type="Pfam" id="PF00106">
    <property type="entry name" value="adh_short"/>
    <property type="match status" value="1"/>
</dbReference>
<comment type="similarity">
    <text evidence="1 4">Belongs to the short-chain dehydrogenases/reductases (SDR) family.</text>
</comment>
<reference evidence="5" key="1">
    <citation type="submission" date="2021-03" db="EMBL/GenBank/DDBJ databases">
        <authorList>
            <person name="Tagirdzhanova G."/>
        </authorList>
    </citation>
    <scope>NUCLEOTIDE SEQUENCE</scope>
</reference>
<dbReference type="InterPro" id="IPR002347">
    <property type="entry name" value="SDR_fam"/>
</dbReference>
<organism evidence="5 6">
    <name type="scientific">Gomphillus americanus</name>
    <dbReference type="NCBI Taxonomy" id="1940652"/>
    <lineage>
        <taxon>Eukaryota</taxon>
        <taxon>Fungi</taxon>
        <taxon>Dikarya</taxon>
        <taxon>Ascomycota</taxon>
        <taxon>Pezizomycotina</taxon>
        <taxon>Lecanoromycetes</taxon>
        <taxon>OSLEUM clade</taxon>
        <taxon>Ostropomycetidae</taxon>
        <taxon>Ostropales</taxon>
        <taxon>Graphidaceae</taxon>
        <taxon>Gomphilloideae</taxon>
        <taxon>Gomphillus</taxon>
    </lineage>
</organism>